<comment type="caution">
    <text evidence="2">The sequence shown here is derived from an EMBL/GenBank/DDBJ whole genome shotgun (WGS) entry which is preliminary data.</text>
</comment>
<keyword evidence="1" id="KW-0472">Membrane</keyword>
<protein>
    <submittedName>
        <fullName evidence="2">Uncharacterized protein</fullName>
    </submittedName>
</protein>
<dbReference type="Proteomes" id="UP000692954">
    <property type="component" value="Unassembled WGS sequence"/>
</dbReference>
<feature type="transmembrane region" description="Helical" evidence="1">
    <location>
        <begin position="28"/>
        <end position="49"/>
    </location>
</feature>
<evidence type="ECO:0000313" key="2">
    <source>
        <dbReference type="EMBL" id="CAD8079871.1"/>
    </source>
</evidence>
<accession>A0A8S1MN63</accession>
<evidence type="ECO:0000313" key="3">
    <source>
        <dbReference type="Proteomes" id="UP000692954"/>
    </source>
</evidence>
<dbReference type="OrthoDB" id="310340at2759"/>
<reference evidence="2" key="1">
    <citation type="submission" date="2021-01" db="EMBL/GenBank/DDBJ databases">
        <authorList>
            <consortium name="Genoscope - CEA"/>
            <person name="William W."/>
        </authorList>
    </citation>
    <scope>NUCLEOTIDE SEQUENCE</scope>
</reference>
<feature type="transmembrane region" description="Helical" evidence="1">
    <location>
        <begin position="186"/>
        <end position="215"/>
    </location>
</feature>
<sequence>MLQKILTLIFALLELFVLYYLHFNLDQLCTQIVILKQLLAILSLIIPALKNIKCSLLLQPIQTSIQFGFFSYFITNYAIVNFILSVIIRLFVIAFIIIFPFFIFLTMKLCSFLNFVGLIISIYLLIDLSWKTGVHFQYNLRHAQIVSLIPGFIYIYYLFTCENIVCKLSILLPLLQFIITDKGSLITSLMVCVFMMQTSILTIYIIQSLLLFYVIFGMKNKFAYILIGFIISCTVDITESSMTQILYFIIYVITLIQTRLKQKLE</sequence>
<feature type="transmembrane region" description="Helical" evidence="1">
    <location>
        <begin position="112"/>
        <end position="130"/>
    </location>
</feature>
<feature type="transmembrane region" description="Helical" evidence="1">
    <location>
        <begin position="222"/>
        <end position="238"/>
    </location>
</feature>
<keyword evidence="3" id="KW-1185">Reference proteome</keyword>
<name>A0A8S1MN63_9CILI</name>
<keyword evidence="1" id="KW-1133">Transmembrane helix</keyword>
<keyword evidence="1" id="KW-0812">Transmembrane</keyword>
<proteinExistence type="predicted"/>
<dbReference type="EMBL" id="CAJJDN010000039">
    <property type="protein sequence ID" value="CAD8079871.1"/>
    <property type="molecule type" value="Genomic_DNA"/>
</dbReference>
<organism evidence="2 3">
    <name type="scientific">Paramecium sonneborni</name>
    <dbReference type="NCBI Taxonomy" id="65129"/>
    <lineage>
        <taxon>Eukaryota</taxon>
        <taxon>Sar</taxon>
        <taxon>Alveolata</taxon>
        <taxon>Ciliophora</taxon>
        <taxon>Intramacronucleata</taxon>
        <taxon>Oligohymenophorea</taxon>
        <taxon>Peniculida</taxon>
        <taxon>Parameciidae</taxon>
        <taxon>Paramecium</taxon>
    </lineage>
</organism>
<gene>
    <name evidence="2" type="ORF">PSON_ATCC_30995.1.T0390331</name>
</gene>
<feature type="transmembrane region" description="Helical" evidence="1">
    <location>
        <begin position="86"/>
        <end position="105"/>
    </location>
</feature>
<evidence type="ECO:0000256" key="1">
    <source>
        <dbReference type="SAM" id="Phobius"/>
    </source>
</evidence>
<feature type="transmembrane region" description="Helical" evidence="1">
    <location>
        <begin position="142"/>
        <end position="159"/>
    </location>
</feature>
<feature type="transmembrane region" description="Helical" evidence="1">
    <location>
        <begin position="5"/>
        <end position="22"/>
    </location>
</feature>
<dbReference type="AlphaFoldDB" id="A0A8S1MN63"/>